<name>A0A9W6FYT3_9BACT</name>
<gene>
    <name evidence="1" type="ORF">GHYDROH2_07930</name>
</gene>
<organism evidence="1 2">
    <name type="scientific">Geobacter hydrogenophilus</name>
    <dbReference type="NCBI Taxonomy" id="40983"/>
    <lineage>
        <taxon>Bacteria</taxon>
        <taxon>Pseudomonadati</taxon>
        <taxon>Thermodesulfobacteriota</taxon>
        <taxon>Desulfuromonadia</taxon>
        <taxon>Geobacterales</taxon>
        <taxon>Geobacteraceae</taxon>
        <taxon>Geobacter</taxon>
    </lineage>
</organism>
<reference evidence="1" key="1">
    <citation type="submission" date="2022-12" db="EMBL/GenBank/DDBJ databases">
        <title>Reference genome sequencing for broad-spectrum identification of bacterial and archaeal isolates by mass spectrometry.</title>
        <authorList>
            <person name="Sekiguchi Y."/>
            <person name="Tourlousse D.M."/>
        </authorList>
    </citation>
    <scope>NUCLEOTIDE SEQUENCE</scope>
    <source>
        <strain evidence="1">H2</strain>
    </source>
</reference>
<evidence type="ECO:0000313" key="2">
    <source>
        <dbReference type="Proteomes" id="UP001144352"/>
    </source>
</evidence>
<dbReference type="EMBL" id="BSDS01000001">
    <property type="protein sequence ID" value="GLI37292.1"/>
    <property type="molecule type" value="Genomic_DNA"/>
</dbReference>
<evidence type="ECO:0000313" key="1">
    <source>
        <dbReference type="EMBL" id="GLI37292.1"/>
    </source>
</evidence>
<proteinExistence type="predicted"/>
<accession>A0A9W6FYT3</accession>
<sequence length="143" mass="16208">MSCVFRVVGDDLEIDALVEKLKMEPYRLWRKGEPRNWRNPGGKTSECSGACFTASEAEMTEFSTQVTDATEFLKEHREDIEIIVAFPGVEEAALDFGIELKRDFLNCDYLPPELLRLTGTLNIAIELSHYAPTDEDDSKKDES</sequence>
<comment type="caution">
    <text evidence="1">The sequence shown here is derived from an EMBL/GenBank/DDBJ whole genome shotgun (WGS) entry which is preliminary data.</text>
</comment>
<dbReference type="AlphaFoldDB" id="A0A9W6FYT3"/>
<protein>
    <submittedName>
        <fullName evidence="1">Uncharacterized protein</fullName>
    </submittedName>
</protein>
<keyword evidence="2" id="KW-1185">Reference proteome</keyword>
<dbReference type="Proteomes" id="UP001144352">
    <property type="component" value="Unassembled WGS sequence"/>
</dbReference>